<dbReference type="EMBL" id="LDSI01000016">
    <property type="protein sequence ID" value="KTS97163.1"/>
    <property type="molecule type" value="Genomic_DNA"/>
</dbReference>
<dbReference type="Proteomes" id="UP000072520">
    <property type="component" value="Unassembled WGS sequence"/>
</dbReference>
<gene>
    <name evidence="2" type="ORF">RSA13_11655</name>
</gene>
<feature type="compositionally biased region" description="Basic and acidic residues" evidence="1">
    <location>
        <begin position="52"/>
        <end position="65"/>
    </location>
</feature>
<name>A0AB34VEZ0_9GAMM</name>
<reference evidence="2 3" key="1">
    <citation type="journal article" date="2016" name="Front. Microbiol.">
        <title>Genomic Resource of Rice Seed Associated Bacteria.</title>
        <authorList>
            <person name="Midha S."/>
            <person name="Bansal K."/>
            <person name="Sharma S."/>
            <person name="Kumar N."/>
            <person name="Patil P.P."/>
            <person name="Chaudhry V."/>
            <person name="Patil P.B."/>
        </authorList>
    </citation>
    <scope>NUCLEOTIDE SEQUENCE [LARGE SCALE GENOMIC DNA]</scope>
    <source>
        <strain evidence="2 3">RSA13</strain>
    </source>
</reference>
<organism evidence="2 3">
    <name type="scientific">Pantoea stewartii</name>
    <dbReference type="NCBI Taxonomy" id="66269"/>
    <lineage>
        <taxon>Bacteria</taxon>
        <taxon>Pseudomonadati</taxon>
        <taxon>Pseudomonadota</taxon>
        <taxon>Gammaproteobacteria</taxon>
        <taxon>Enterobacterales</taxon>
        <taxon>Erwiniaceae</taxon>
        <taxon>Pantoea</taxon>
    </lineage>
</organism>
<evidence type="ECO:0000313" key="2">
    <source>
        <dbReference type="EMBL" id="KTS97163.1"/>
    </source>
</evidence>
<evidence type="ECO:0000256" key="1">
    <source>
        <dbReference type="SAM" id="MobiDB-lite"/>
    </source>
</evidence>
<accession>A0AB34VEZ0</accession>
<protein>
    <submittedName>
        <fullName evidence="2">Uncharacterized protein</fullName>
    </submittedName>
</protein>
<comment type="caution">
    <text evidence="2">The sequence shown here is derived from an EMBL/GenBank/DDBJ whole genome shotgun (WGS) entry which is preliminary data.</text>
</comment>
<evidence type="ECO:0000313" key="3">
    <source>
        <dbReference type="Proteomes" id="UP000072520"/>
    </source>
</evidence>
<sequence length="77" mass="8734">MPLLCFSVSKHFHKDTNKFRTPCRQGAINMHQRINYAVDNTARNAAFLNSDDVSKDKERSEDGNLHRGNQGAVLCSR</sequence>
<proteinExistence type="predicted"/>
<feature type="region of interest" description="Disordered" evidence="1">
    <location>
        <begin position="49"/>
        <end position="77"/>
    </location>
</feature>
<dbReference type="AlphaFoldDB" id="A0AB34VEZ0"/>